<evidence type="ECO:0000259" key="11">
    <source>
        <dbReference type="PROSITE" id="PS50042"/>
    </source>
</evidence>
<feature type="transmembrane region" description="Helical" evidence="10">
    <location>
        <begin position="67"/>
        <end position="88"/>
    </location>
</feature>
<comment type="subcellular location">
    <subcellularLocation>
        <location evidence="1">Endomembrane system</location>
        <topology evidence="1">Multi-pass membrane protein</topology>
    </subcellularLocation>
</comment>
<evidence type="ECO:0000256" key="8">
    <source>
        <dbReference type="ARBA" id="ARBA00023286"/>
    </source>
</evidence>
<dbReference type="InterPro" id="IPR018490">
    <property type="entry name" value="cNMP-bd_dom_sf"/>
</dbReference>
<evidence type="ECO:0000256" key="10">
    <source>
        <dbReference type="SAM" id="Phobius"/>
    </source>
</evidence>
<feature type="transmembrane region" description="Helical" evidence="10">
    <location>
        <begin position="34"/>
        <end position="55"/>
    </location>
</feature>
<keyword evidence="13" id="KW-1185">Reference proteome</keyword>
<comment type="caution">
    <text evidence="12">The sequence shown here is derived from an EMBL/GenBank/DDBJ whole genome shotgun (WGS) entry which is preliminary data.</text>
</comment>
<dbReference type="SUPFAM" id="SSF81324">
    <property type="entry name" value="Voltage-gated potassium channels"/>
    <property type="match status" value="1"/>
</dbReference>
<dbReference type="Pfam" id="PF00027">
    <property type="entry name" value="cNMP_binding"/>
    <property type="match status" value="1"/>
</dbReference>
<dbReference type="PROSITE" id="PS50042">
    <property type="entry name" value="CNMP_BINDING_3"/>
    <property type="match status" value="1"/>
</dbReference>
<dbReference type="FunFam" id="2.60.120.10:FF:000063">
    <property type="entry name" value="cyclic nucleotide-gated ion channel 4"/>
    <property type="match status" value="1"/>
</dbReference>
<keyword evidence="5 10" id="KW-1133">Transmembrane helix</keyword>
<evidence type="ECO:0000256" key="3">
    <source>
        <dbReference type="ARBA" id="ARBA00022448"/>
    </source>
</evidence>
<feature type="transmembrane region" description="Helical" evidence="10">
    <location>
        <begin position="132"/>
        <end position="151"/>
    </location>
</feature>
<dbReference type="InterPro" id="IPR005821">
    <property type="entry name" value="Ion_trans_dom"/>
</dbReference>
<evidence type="ECO:0000313" key="13">
    <source>
        <dbReference type="Proteomes" id="UP000326939"/>
    </source>
</evidence>
<dbReference type="Proteomes" id="UP000326939">
    <property type="component" value="Chromosome 16"/>
</dbReference>
<feature type="transmembrane region" description="Helical" evidence="10">
    <location>
        <begin position="163"/>
        <end position="183"/>
    </location>
</feature>
<evidence type="ECO:0000256" key="1">
    <source>
        <dbReference type="ARBA" id="ARBA00004127"/>
    </source>
</evidence>
<evidence type="ECO:0000256" key="5">
    <source>
        <dbReference type="ARBA" id="ARBA00022989"/>
    </source>
</evidence>
<organism evidence="12 13">
    <name type="scientific">Salix brachista</name>
    <dbReference type="NCBI Taxonomy" id="2182728"/>
    <lineage>
        <taxon>Eukaryota</taxon>
        <taxon>Viridiplantae</taxon>
        <taxon>Streptophyta</taxon>
        <taxon>Embryophyta</taxon>
        <taxon>Tracheophyta</taxon>
        <taxon>Spermatophyta</taxon>
        <taxon>Magnoliopsida</taxon>
        <taxon>eudicotyledons</taxon>
        <taxon>Gunneridae</taxon>
        <taxon>Pentapetalae</taxon>
        <taxon>rosids</taxon>
        <taxon>fabids</taxon>
        <taxon>Malpighiales</taxon>
        <taxon>Salicaceae</taxon>
        <taxon>Saliceae</taxon>
        <taxon>Salix</taxon>
    </lineage>
</organism>
<feature type="transmembrane region" description="Helical" evidence="10">
    <location>
        <begin position="195"/>
        <end position="214"/>
    </location>
</feature>
<sequence length="636" mass="73470">MFLNLCGGGSKRRGWSLGQVLDPRAKWVQEWNRVFLLVCATGLFVDPLFFYVLSISDTCMCLFVDGWFAITVTALRCMTDALHLWNMWLQLKIAKRPHGGGESGGDGSERGGSRFATPCSSALRYLKAKKGFFFDLFVILPLPQIVLWVAIPSLLHQGSVTLLMNVFLIIFLFQYLPKIYYSVCLLRRMQNLSGYIFGTVWWGIALNMIAYFVASHAAGACWYLLGIQRAAKCLKEQCMETPGCGLRLLSCKEPIYYGTTRKVMEKARWAWADNKLARSMCLDSPDRYDYGAYKWTVQLVTNDSRLEKILFPIFWGLMTLSTFGNLESTTEWLEVVFNIIVLTSGLLLVTMLIGNIKVFLHATTSKKQAMQLKMRNIEWWMRKRHLPTGFRQRVRNYERQRWAAMRGVDECEMIRNLPEGLRRDIKYHLCLDLVRQVPLFQHMDDLVLENICDRVKSLIFTKGETITREGDPVQRMLFVVRGHLQSSQVLRDGVKSCCMLGPGNFSGDELLSWCLRRPFIERLPPSSSTLVTLETTEAFGLEAEDVKYVTQHFRYTFVKERVKRSARYYSPGWRTWAAVAIQLAWRRYKHRLTLTSLSFIRPRRPLSRCSSLGEDRLRLYTALLTSPKPNQDDFDF</sequence>
<dbReference type="AlphaFoldDB" id="A0A5N5JQ52"/>
<dbReference type="GO" id="GO:0012505">
    <property type="term" value="C:endomembrane system"/>
    <property type="evidence" value="ECO:0007669"/>
    <property type="project" value="UniProtKB-SubCell"/>
</dbReference>
<dbReference type="PANTHER" id="PTHR45651:SF14">
    <property type="entry name" value="CYCLIC NUCLEOTIDE-GATED ION CHANNEL 4"/>
    <property type="match status" value="1"/>
</dbReference>
<evidence type="ECO:0000256" key="9">
    <source>
        <dbReference type="ARBA" id="ARBA00023303"/>
    </source>
</evidence>
<evidence type="ECO:0000256" key="6">
    <source>
        <dbReference type="ARBA" id="ARBA00023065"/>
    </source>
</evidence>
<reference evidence="13" key="1">
    <citation type="journal article" date="2019" name="Gigascience">
        <title>De novo genome assembly of the endangered Acer yangbiense, a plant species with extremely small populations endemic to Yunnan Province, China.</title>
        <authorList>
            <person name="Yang J."/>
            <person name="Wariss H.M."/>
            <person name="Tao L."/>
            <person name="Zhang R."/>
            <person name="Yun Q."/>
            <person name="Hollingsworth P."/>
            <person name="Dao Z."/>
            <person name="Luo G."/>
            <person name="Guo H."/>
            <person name="Ma Y."/>
            <person name="Sun W."/>
        </authorList>
    </citation>
    <scope>NUCLEOTIDE SEQUENCE [LARGE SCALE GENOMIC DNA]</scope>
    <source>
        <strain evidence="13">cv. br00</strain>
    </source>
</reference>
<dbReference type="Pfam" id="PF00520">
    <property type="entry name" value="Ion_trans"/>
    <property type="match status" value="1"/>
</dbReference>
<keyword evidence="7 10" id="KW-0472">Membrane</keyword>
<dbReference type="CDD" id="cd00038">
    <property type="entry name" value="CAP_ED"/>
    <property type="match status" value="1"/>
</dbReference>
<dbReference type="EMBL" id="VDCV01000016">
    <property type="protein sequence ID" value="KAB5521518.1"/>
    <property type="molecule type" value="Genomic_DNA"/>
</dbReference>
<gene>
    <name evidence="12" type="ORF">DKX38_025837</name>
</gene>
<dbReference type="Gene3D" id="1.10.287.630">
    <property type="entry name" value="Helix hairpin bin"/>
    <property type="match status" value="1"/>
</dbReference>
<dbReference type="FunFam" id="1.10.287.630:FF:000003">
    <property type="entry name" value="Cyclic nucleotide-gated ion channel 1"/>
    <property type="match status" value="1"/>
</dbReference>
<dbReference type="SUPFAM" id="SSF51206">
    <property type="entry name" value="cAMP-binding domain-like"/>
    <property type="match status" value="1"/>
</dbReference>
<evidence type="ECO:0000256" key="4">
    <source>
        <dbReference type="ARBA" id="ARBA00022692"/>
    </source>
</evidence>
<dbReference type="Gene3D" id="2.60.120.10">
    <property type="entry name" value="Jelly Rolls"/>
    <property type="match status" value="1"/>
</dbReference>
<keyword evidence="8" id="KW-1071">Ligand-gated ion channel</keyword>
<dbReference type="InterPro" id="IPR014710">
    <property type="entry name" value="RmlC-like_jellyroll"/>
</dbReference>
<feature type="transmembrane region" description="Helical" evidence="10">
    <location>
        <begin position="335"/>
        <end position="360"/>
    </location>
</feature>
<comment type="similarity">
    <text evidence="2">Belongs to the cyclic nucleotide-gated cation channel (TC 1.A.1.5) family.</text>
</comment>
<keyword evidence="3" id="KW-0813">Transport</keyword>
<dbReference type="InterPro" id="IPR000595">
    <property type="entry name" value="cNMP-bd_dom"/>
</dbReference>
<dbReference type="GO" id="GO:0034220">
    <property type="term" value="P:monoatomic ion transmembrane transport"/>
    <property type="evidence" value="ECO:0007669"/>
    <property type="project" value="UniProtKB-KW"/>
</dbReference>
<evidence type="ECO:0000313" key="12">
    <source>
        <dbReference type="EMBL" id="KAB5521518.1"/>
    </source>
</evidence>
<evidence type="ECO:0000256" key="2">
    <source>
        <dbReference type="ARBA" id="ARBA00010486"/>
    </source>
</evidence>
<keyword evidence="4 10" id="KW-0812">Transmembrane</keyword>
<proteinExistence type="inferred from homology"/>
<dbReference type="PANTHER" id="PTHR45651">
    <property type="entry name" value="CYCLIC NUCLEOTIDE-GATED ION CHANNEL 15-RELATED-RELATED"/>
    <property type="match status" value="1"/>
</dbReference>
<feature type="domain" description="Cyclic nucleotide-binding" evidence="11">
    <location>
        <begin position="439"/>
        <end position="549"/>
    </location>
</feature>
<evidence type="ECO:0000256" key="7">
    <source>
        <dbReference type="ARBA" id="ARBA00023136"/>
    </source>
</evidence>
<accession>A0A5N5JQ52</accession>
<name>A0A5N5JQ52_9ROSI</name>
<keyword evidence="6" id="KW-0406">Ion transport</keyword>
<protein>
    <recommendedName>
        <fullName evidence="11">Cyclic nucleotide-binding domain-containing protein</fullName>
    </recommendedName>
</protein>
<keyword evidence="9" id="KW-0407">Ion channel</keyword>